<protein>
    <submittedName>
        <fullName evidence="2">Uncharacterized protein</fullName>
    </submittedName>
</protein>
<feature type="region of interest" description="Disordered" evidence="1">
    <location>
        <begin position="1"/>
        <end position="20"/>
    </location>
</feature>
<evidence type="ECO:0000313" key="2">
    <source>
        <dbReference type="EMBL" id="SUG35879.1"/>
    </source>
</evidence>
<dbReference type="EMBL" id="UGXD01000002">
    <property type="protein sequence ID" value="SUG35879.1"/>
    <property type="molecule type" value="Genomic_DNA"/>
</dbReference>
<name>A0A379T2J1_SALER</name>
<proteinExistence type="predicted"/>
<dbReference type="AlphaFoldDB" id="A0A379T2J1"/>
<organism evidence="2 3">
    <name type="scientific">Salmonella enterica subsp. arizonae</name>
    <dbReference type="NCBI Taxonomy" id="59203"/>
    <lineage>
        <taxon>Bacteria</taxon>
        <taxon>Pseudomonadati</taxon>
        <taxon>Pseudomonadota</taxon>
        <taxon>Gammaproteobacteria</taxon>
        <taxon>Enterobacterales</taxon>
        <taxon>Enterobacteriaceae</taxon>
        <taxon>Salmonella</taxon>
    </lineage>
</organism>
<accession>A0A379T2J1</accession>
<gene>
    <name evidence="2" type="ORF">NCTC7304_05489</name>
</gene>
<sequence length="125" mass="14841">MRPKQRTDQALIDPNKDYQDPRARRQWRRHNFFQRFRESTVIEVGYPFFRHHHEIHCRKFMLALTEAFTRQTFNPVAFMRASNIFLGDGKTDTGMPQRIQAAEDGNLRRASPLRLLEDECEMSGS</sequence>
<reference evidence="2 3" key="1">
    <citation type="submission" date="2018-06" db="EMBL/GenBank/DDBJ databases">
        <authorList>
            <consortium name="Pathogen Informatics"/>
            <person name="Doyle S."/>
        </authorList>
    </citation>
    <scope>NUCLEOTIDE SEQUENCE [LARGE SCALE GENOMIC DNA]</scope>
    <source>
        <strain evidence="2 3">NCTC7304</strain>
    </source>
</reference>
<dbReference type="Proteomes" id="UP000254762">
    <property type="component" value="Unassembled WGS sequence"/>
</dbReference>
<evidence type="ECO:0000313" key="3">
    <source>
        <dbReference type="Proteomes" id="UP000254762"/>
    </source>
</evidence>
<evidence type="ECO:0000256" key="1">
    <source>
        <dbReference type="SAM" id="MobiDB-lite"/>
    </source>
</evidence>